<dbReference type="PANTHER" id="PTHR37307">
    <property type="entry name" value="CELL DIVISION PROTEIN WHIA-RELATED"/>
    <property type="match status" value="1"/>
</dbReference>
<organism evidence="7 8">
    <name type="scientific">Candidatus Caccousia avicola</name>
    <dbReference type="NCBI Taxonomy" id="2840721"/>
    <lineage>
        <taxon>Bacteria</taxon>
        <taxon>Bacillati</taxon>
        <taxon>Bacillota</taxon>
        <taxon>Clostridia</taxon>
        <taxon>Eubacteriales</taxon>
        <taxon>Oscillospiraceae</taxon>
        <taxon>Oscillospiraceae incertae sedis</taxon>
        <taxon>Candidatus Caccousia</taxon>
    </lineage>
</organism>
<gene>
    <name evidence="4 7" type="primary">whiA</name>
    <name evidence="7" type="ORF">IAB89_04385</name>
</gene>
<evidence type="ECO:0000259" key="6">
    <source>
        <dbReference type="Pfam" id="PF14527"/>
    </source>
</evidence>
<sequence length="307" mass="33737">MSFSSETKAELCRIETEQDCCQKAECYGLFLFGGGFSASDVSFLTESAPVARRAAQEAAAVAGVFVETVSAIVRRGGKTTFSVSIRGENQRIHFLHCFSHHSKELNLRVHEENLQDECCVQAFLRGAFLCCGTVTAPEKGYDLEFSVPYMKLAGDLSALLSRAGGLGLQPGTVNRKGRFIVYVKGGESVTDLLTYLGAKNAAMESMQAKMLKEMRNNLNRRNNFETANIDKTASAAARQLLAIERIMGTVGLDALPEDLREIAALRWENPELSLRELGEHLSQPLSRSGVNHRLRRIVEFAEHSGDS</sequence>
<dbReference type="GO" id="GO:0051301">
    <property type="term" value="P:cell division"/>
    <property type="evidence" value="ECO:0007669"/>
    <property type="project" value="UniProtKB-UniRule"/>
</dbReference>
<dbReference type="GO" id="GO:0043937">
    <property type="term" value="P:regulation of sporulation"/>
    <property type="evidence" value="ECO:0007669"/>
    <property type="project" value="InterPro"/>
</dbReference>
<evidence type="ECO:0000313" key="8">
    <source>
        <dbReference type="Proteomes" id="UP000824242"/>
    </source>
</evidence>
<dbReference type="GO" id="GO:0003677">
    <property type="term" value="F:DNA binding"/>
    <property type="evidence" value="ECO:0007669"/>
    <property type="project" value="UniProtKB-UniRule"/>
</dbReference>
<evidence type="ECO:0000313" key="7">
    <source>
        <dbReference type="EMBL" id="HIR46887.1"/>
    </source>
</evidence>
<dbReference type="InterPro" id="IPR027434">
    <property type="entry name" value="Homing_endonucl"/>
</dbReference>
<keyword evidence="3 4" id="KW-0131">Cell cycle</keyword>
<keyword evidence="2 4" id="KW-0238">DNA-binding</keyword>
<dbReference type="EMBL" id="DVGZ01000041">
    <property type="protein sequence ID" value="HIR46887.1"/>
    <property type="molecule type" value="Genomic_DNA"/>
</dbReference>
<dbReference type="NCBIfam" id="TIGR00647">
    <property type="entry name" value="DNA_bind_WhiA"/>
    <property type="match status" value="1"/>
</dbReference>
<dbReference type="PANTHER" id="PTHR37307:SF1">
    <property type="entry name" value="CELL DIVISION PROTEIN WHIA-RELATED"/>
    <property type="match status" value="1"/>
</dbReference>
<dbReference type="AlphaFoldDB" id="A0A9D1ALP7"/>
<reference evidence="7" key="1">
    <citation type="submission" date="2020-10" db="EMBL/GenBank/DDBJ databases">
        <authorList>
            <person name="Gilroy R."/>
        </authorList>
    </citation>
    <scope>NUCLEOTIDE SEQUENCE</scope>
    <source>
        <strain evidence="7">ChiSxjej1B13-7958</strain>
    </source>
</reference>
<dbReference type="Gene3D" id="3.10.28.10">
    <property type="entry name" value="Homing endonucleases"/>
    <property type="match status" value="1"/>
</dbReference>
<dbReference type="SUPFAM" id="SSF55608">
    <property type="entry name" value="Homing endonucleases"/>
    <property type="match status" value="1"/>
</dbReference>
<comment type="function">
    <text evidence="4">Involved in cell division and chromosome segregation.</text>
</comment>
<accession>A0A9D1ALP7</accession>
<feature type="domain" description="WhiA LAGLIDADG-like" evidence="6">
    <location>
        <begin position="121"/>
        <end position="215"/>
    </location>
</feature>
<evidence type="ECO:0000259" key="5">
    <source>
        <dbReference type="Pfam" id="PF02650"/>
    </source>
</evidence>
<dbReference type="Pfam" id="PF14527">
    <property type="entry name" value="LAGLIDADG_WhiA"/>
    <property type="match status" value="1"/>
</dbReference>
<dbReference type="InterPro" id="IPR003802">
    <property type="entry name" value="Sporulation_regulator_WhiA"/>
</dbReference>
<comment type="caution">
    <text evidence="7">The sequence shown here is derived from an EMBL/GenBank/DDBJ whole genome shotgun (WGS) entry which is preliminary data.</text>
</comment>
<name>A0A9D1ALP7_9FIRM</name>
<keyword evidence="1 4" id="KW-0132">Cell division</keyword>
<comment type="similarity">
    <text evidence="4">Belongs to the WhiA family.</text>
</comment>
<reference evidence="7" key="2">
    <citation type="journal article" date="2021" name="PeerJ">
        <title>Extensive microbial diversity within the chicken gut microbiome revealed by metagenomics and culture.</title>
        <authorList>
            <person name="Gilroy R."/>
            <person name="Ravi A."/>
            <person name="Getino M."/>
            <person name="Pursley I."/>
            <person name="Horton D.L."/>
            <person name="Alikhan N.F."/>
            <person name="Baker D."/>
            <person name="Gharbi K."/>
            <person name="Hall N."/>
            <person name="Watson M."/>
            <person name="Adriaenssens E.M."/>
            <person name="Foster-Nyarko E."/>
            <person name="Jarju S."/>
            <person name="Secka A."/>
            <person name="Antonio M."/>
            <person name="Oren A."/>
            <person name="Chaudhuri R.R."/>
            <person name="La Ragione R."/>
            <person name="Hildebrand F."/>
            <person name="Pallen M.J."/>
        </authorList>
    </citation>
    <scope>NUCLEOTIDE SEQUENCE</scope>
    <source>
        <strain evidence="7">ChiSxjej1B13-7958</strain>
    </source>
</reference>
<evidence type="ECO:0000256" key="3">
    <source>
        <dbReference type="ARBA" id="ARBA00023306"/>
    </source>
</evidence>
<protein>
    <recommendedName>
        <fullName evidence="4">Probable cell division protein WhiA</fullName>
    </recommendedName>
</protein>
<evidence type="ECO:0000256" key="4">
    <source>
        <dbReference type="HAMAP-Rule" id="MF_01420"/>
    </source>
</evidence>
<dbReference type="Pfam" id="PF02650">
    <property type="entry name" value="HTH_WhiA"/>
    <property type="match status" value="1"/>
</dbReference>
<dbReference type="Proteomes" id="UP000824242">
    <property type="component" value="Unassembled WGS sequence"/>
</dbReference>
<feature type="domain" description="Sporulation regulator WhiA C-terminal" evidence="5">
    <location>
        <begin position="219"/>
        <end position="300"/>
    </location>
</feature>
<evidence type="ECO:0000256" key="2">
    <source>
        <dbReference type="ARBA" id="ARBA00023125"/>
    </source>
</evidence>
<dbReference type="InterPro" id="IPR023054">
    <property type="entry name" value="Sporulation_regulator_WhiA_C"/>
</dbReference>
<evidence type="ECO:0000256" key="1">
    <source>
        <dbReference type="ARBA" id="ARBA00022618"/>
    </source>
</evidence>
<proteinExistence type="inferred from homology"/>
<dbReference type="HAMAP" id="MF_01420">
    <property type="entry name" value="HTH_type_WhiA"/>
    <property type="match status" value="1"/>
</dbReference>
<dbReference type="InterPro" id="IPR039518">
    <property type="entry name" value="WhiA_LAGLIDADG_dom"/>
</dbReference>